<dbReference type="InterPro" id="IPR006671">
    <property type="entry name" value="Cyclin_N"/>
</dbReference>
<evidence type="ECO:0000256" key="1">
    <source>
        <dbReference type="RuleBase" id="RU000383"/>
    </source>
</evidence>
<dbReference type="InterPro" id="IPR013763">
    <property type="entry name" value="Cyclin-like_dom"/>
</dbReference>
<dbReference type="RefSeq" id="XP_003062976.1">
    <property type="nucleotide sequence ID" value="XM_003062930.1"/>
</dbReference>
<dbReference type="SUPFAM" id="SSF47954">
    <property type="entry name" value="Cyclin-like"/>
    <property type="match status" value="2"/>
</dbReference>
<keyword evidence="1" id="KW-0195">Cyclin</keyword>
<dbReference type="OMA" id="WEDVWSV"/>
<dbReference type="Pfam" id="PF21797">
    <property type="entry name" value="CycT2-like_C"/>
    <property type="match status" value="1"/>
</dbReference>
<accession>C1N4C4</accession>
<dbReference type="CDD" id="cd20532">
    <property type="entry name" value="CYCLIN_CCNL_rpt1"/>
    <property type="match status" value="1"/>
</dbReference>
<evidence type="ECO:0000313" key="4">
    <source>
        <dbReference type="Proteomes" id="UP000001876"/>
    </source>
</evidence>
<dbReference type="Pfam" id="PF00134">
    <property type="entry name" value="Cyclin_N"/>
    <property type="match status" value="1"/>
</dbReference>
<evidence type="ECO:0000313" key="3">
    <source>
        <dbReference type="EMBL" id="EEH52915.1"/>
    </source>
</evidence>
<dbReference type="EMBL" id="GG663747">
    <property type="protein sequence ID" value="EEH52915.1"/>
    <property type="molecule type" value="Genomic_DNA"/>
</dbReference>
<dbReference type="STRING" id="564608.C1N4C4"/>
<dbReference type="GO" id="GO:0016538">
    <property type="term" value="F:cyclin-dependent protein serine/threonine kinase regulator activity"/>
    <property type="evidence" value="ECO:0007669"/>
    <property type="project" value="InterPro"/>
</dbReference>
<dbReference type="eggNOG" id="KOG0835">
    <property type="taxonomic scope" value="Eukaryota"/>
</dbReference>
<dbReference type="SMART" id="SM00385">
    <property type="entry name" value="CYCLIN"/>
    <property type="match status" value="2"/>
</dbReference>
<dbReference type="AlphaFoldDB" id="C1N4C4"/>
<feature type="non-terminal residue" evidence="3">
    <location>
        <position position="252"/>
    </location>
</feature>
<proteinExistence type="inferred from homology"/>
<organism evidence="4">
    <name type="scientific">Micromonas pusilla (strain CCMP1545)</name>
    <name type="common">Picoplanktonic green alga</name>
    <dbReference type="NCBI Taxonomy" id="564608"/>
    <lineage>
        <taxon>Eukaryota</taxon>
        <taxon>Viridiplantae</taxon>
        <taxon>Chlorophyta</taxon>
        <taxon>Mamiellophyceae</taxon>
        <taxon>Mamiellales</taxon>
        <taxon>Mamiellaceae</taxon>
        <taxon>Micromonas</taxon>
    </lineage>
</organism>
<dbReference type="GO" id="GO:0006357">
    <property type="term" value="P:regulation of transcription by RNA polymerase II"/>
    <property type="evidence" value="ECO:0007669"/>
    <property type="project" value="InterPro"/>
</dbReference>
<dbReference type="PANTHER" id="PTHR10026">
    <property type="entry name" value="CYCLIN"/>
    <property type="match status" value="1"/>
</dbReference>
<comment type="similarity">
    <text evidence="1">Belongs to the cyclin family.</text>
</comment>
<dbReference type="FunFam" id="1.10.472.10:FF:000031">
    <property type="entry name" value="cyclin-L1-1-like isoform X1"/>
    <property type="match status" value="1"/>
</dbReference>
<dbReference type="InterPro" id="IPR043198">
    <property type="entry name" value="Cyclin/Ssn8"/>
</dbReference>
<dbReference type="PIRSF" id="PIRSF036580">
    <property type="entry name" value="Cyclin_L"/>
    <property type="match status" value="1"/>
</dbReference>
<dbReference type="OrthoDB" id="10264655at2759"/>
<protein>
    <submittedName>
        <fullName evidence="3">Predicted protein</fullName>
    </submittedName>
</protein>
<keyword evidence="4" id="KW-1185">Reference proteome</keyword>
<dbReference type="KEGG" id="mpp:MICPUCDRAFT_3819"/>
<dbReference type="InterPro" id="IPR036915">
    <property type="entry name" value="Cyclin-like_sf"/>
</dbReference>
<name>C1N4C4_MICPC</name>
<dbReference type="Gene3D" id="1.10.472.10">
    <property type="entry name" value="Cyclin-like"/>
    <property type="match status" value="2"/>
</dbReference>
<evidence type="ECO:0000259" key="2">
    <source>
        <dbReference type="SMART" id="SM00385"/>
    </source>
</evidence>
<dbReference type="Proteomes" id="UP000001876">
    <property type="component" value="Unassembled WGS sequence"/>
</dbReference>
<gene>
    <name evidence="3" type="primary">CYCD1</name>
    <name evidence="3" type="ORF">MICPUCDRAFT_3819</name>
</gene>
<feature type="domain" description="Cyclin-like" evidence="2">
    <location>
        <begin position="40"/>
        <end position="155"/>
    </location>
</feature>
<sequence length="252" mass="28945">MLTIANDNFYVDDDALKNTPSRADGVSEDVEFAQRAHGCELVLRASILLKTTQSVGCTAQVLLHRFYTKKSLAVFDVERVAMATVFLACKLEENNRKLRDVVNVFHRMKQRRRRRDDAAAENADDDASLDHLEYFSQKYEDVKQDVIRVERHVLRAFGFCIHVEHPHKFVVNYARMMEQPKELMRRAWAFANDSLRTNLCVRFRADAVAVACVFLAARTLGMPMPRYPPWHDVFDVSAEDAEVMSASILALY</sequence>
<feature type="domain" description="Cyclin-like" evidence="2">
    <location>
        <begin position="168"/>
        <end position="250"/>
    </location>
</feature>
<dbReference type="CDD" id="cd20533">
    <property type="entry name" value="CYCLIN_CCNL_rpt2"/>
    <property type="match status" value="1"/>
</dbReference>
<dbReference type="GeneID" id="9688416"/>
<reference evidence="3 4" key="1">
    <citation type="journal article" date="2009" name="Science">
        <title>Green evolution and dynamic adaptations revealed by genomes of the marine picoeukaryotes Micromonas.</title>
        <authorList>
            <person name="Worden A.Z."/>
            <person name="Lee J.H."/>
            <person name="Mock T."/>
            <person name="Rouze P."/>
            <person name="Simmons M.P."/>
            <person name="Aerts A.L."/>
            <person name="Allen A.E."/>
            <person name="Cuvelier M.L."/>
            <person name="Derelle E."/>
            <person name="Everett M.V."/>
            <person name="Foulon E."/>
            <person name="Grimwood J."/>
            <person name="Gundlach H."/>
            <person name="Henrissat B."/>
            <person name="Napoli C."/>
            <person name="McDonald S.M."/>
            <person name="Parker M.S."/>
            <person name="Rombauts S."/>
            <person name="Salamov A."/>
            <person name="Von Dassow P."/>
            <person name="Badger J.H."/>
            <person name="Coutinho P.M."/>
            <person name="Demir E."/>
            <person name="Dubchak I."/>
            <person name="Gentemann C."/>
            <person name="Eikrem W."/>
            <person name="Gready J.E."/>
            <person name="John U."/>
            <person name="Lanier W."/>
            <person name="Lindquist E.A."/>
            <person name="Lucas S."/>
            <person name="Mayer K.F."/>
            <person name="Moreau H."/>
            <person name="Not F."/>
            <person name="Otillar R."/>
            <person name="Panaud O."/>
            <person name="Pangilinan J."/>
            <person name="Paulsen I."/>
            <person name="Piegu B."/>
            <person name="Poliakov A."/>
            <person name="Robbens S."/>
            <person name="Schmutz J."/>
            <person name="Toulza E."/>
            <person name="Wyss T."/>
            <person name="Zelensky A."/>
            <person name="Zhou K."/>
            <person name="Armbrust E.V."/>
            <person name="Bhattacharya D."/>
            <person name="Goodenough U.W."/>
            <person name="Van de Peer Y."/>
            <person name="Grigoriev I.V."/>
        </authorList>
    </citation>
    <scope>NUCLEOTIDE SEQUENCE [LARGE SCALE GENOMIC DNA]</scope>
    <source>
        <strain evidence="3 4">CCMP1545</strain>
    </source>
</reference>